<keyword evidence="4" id="KW-0012">Acyltransferase</keyword>
<dbReference type="Proteomes" id="UP000776276">
    <property type="component" value="Unassembled WGS sequence"/>
</dbReference>
<evidence type="ECO:0000313" key="5">
    <source>
        <dbReference type="Proteomes" id="UP000776276"/>
    </source>
</evidence>
<dbReference type="PANTHER" id="PTHR37312">
    <property type="entry name" value="MEMBRANE-BOUND ACYLTRANSFERASE YKRP-RELATED"/>
    <property type="match status" value="1"/>
</dbReference>
<dbReference type="PANTHER" id="PTHR37312:SF1">
    <property type="entry name" value="MEMBRANE-BOUND ACYLTRANSFERASE YKRP-RELATED"/>
    <property type="match status" value="1"/>
</dbReference>
<evidence type="ECO:0000256" key="1">
    <source>
        <dbReference type="SAM" id="MobiDB-lite"/>
    </source>
</evidence>
<proteinExistence type="predicted"/>
<name>A0ABS6BDZ1_9SPHN</name>
<keyword evidence="4" id="KW-0808">Transferase</keyword>
<feature type="transmembrane region" description="Helical" evidence="2">
    <location>
        <begin position="55"/>
        <end position="73"/>
    </location>
</feature>
<feature type="transmembrane region" description="Helical" evidence="2">
    <location>
        <begin position="165"/>
        <end position="186"/>
    </location>
</feature>
<keyword evidence="5" id="KW-1185">Reference proteome</keyword>
<feature type="transmembrane region" description="Helical" evidence="2">
    <location>
        <begin position="21"/>
        <end position="43"/>
    </location>
</feature>
<evidence type="ECO:0000313" key="4">
    <source>
        <dbReference type="EMBL" id="MBU3076529.1"/>
    </source>
</evidence>
<dbReference type="InterPro" id="IPR052734">
    <property type="entry name" value="Nod_factor_acetyltransferase"/>
</dbReference>
<feature type="domain" description="Acyltransferase 3" evidence="3">
    <location>
        <begin position="18"/>
        <end position="315"/>
    </location>
</feature>
<feature type="transmembrane region" description="Helical" evidence="2">
    <location>
        <begin position="301"/>
        <end position="330"/>
    </location>
</feature>
<feature type="transmembrane region" description="Helical" evidence="2">
    <location>
        <begin position="229"/>
        <end position="251"/>
    </location>
</feature>
<feature type="transmembrane region" description="Helical" evidence="2">
    <location>
        <begin position="198"/>
        <end position="217"/>
    </location>
</feature>
<keyword evidence="2" id="KW-0812">Transmembrane</keyword>
<sequence length="570" mass="61059">MTSAEGFQPRRPDPGRRIYGIDAWRGLVLALLGIALHGTVALASPQAKYVIKEGIHVFRMETFFAISGFLACLKNDRPGWVRQRAVTLLVPLAFVGVSTIIVRNLFTNPPHWWAETDHLWFLPALMLCSLLPPMTPSARQVVAFALPLSLGLVVLTALPPDRLPLLVSNLAATPYYAVFYLAGHAIAAGSITPRRSHMWLAIAAYTGWVGWVVLSSSHSSFLPASPRSVGGAIGQLARCAVALSVTLGIFYQALRVRRTGWPMPQLSRAAYTIYLVHFVVLAIMQMAAYRLNPDYRGWPAYFAFCAVTLIVCLTAHYGLVERFGAIAFLLNGRRLTRHRPPAPVGGRRPVLEGQAQSCDDRVTGMARVGEWRGDCPPPADIRADIVERDADRPARPAAADPPVPIAASRTQASRATGIVRIAAGMAGRRGKGEGRADHGDARACAEAEIVAADRRLIGRVAGGEVELRRADQPPALRADFHVIEGLAAAREDMSRHPAIDAQAAEAAPIAAAHIDDGIRPAVAHAVAGRDGARIEAQIAQPEPDHGRGRRPPAAPAQPAAALVGGDAGGE</sequence>
<feature type="transmembrane region" description="Helical" evidence="2">
    <location>
        <begin position="85"/>
        <end position="106"/>
    </location>
</feature>
<feature type="transmembrane region" description="Helical" evidence="2">
    <location>
        <begin position="141"/>
        <end position="159"/>
    </location>
</feature>
<dbReference type="EMBL" id="JAHKRT010000001">
    <property type="protein sequence ID" value="MBU3076529.1"/>
    <property type="molecule type" value="Genomic_DNA"/>
</dbReference>
<dbReference type="Pfam" id="PF01757">
    <property type="entry name" value="Acyl_transf_3"/>
    <property type="match status" value="1"/>
</dbReference>
<keyword evidence="2" id="KW-0472">Membrane</keyword>
<organism evidence="4 5">
    <name type="scientific">Sphingomonas quercus</name>
    <dbReference type="NCBI Taxonomy" id="2842451"/>
    <lineage>
        <taxon>Bacteria</taxon>
        <taxon>Pseudomonadati</taxon>
        <taxon>Pseudomonadota</taxon>
        <taxon>Alphaproteobacteria</taxon>
        <taxon>Sphingomonadales</taxon>
        <taxon>Sphingomonadaceae</taxon>
        <taxon>Sphingomonas</taxon>
    </lineage>
</organism>
<accession>A0ABS6BDZ1</accession>
<feature type="region of interest" description="Disordered" evidence="1">
    <location>
        <begin position="537"/>
        <end position="570"/>
    </location>
</feature>
<keyword evidence="2" id="KW-1133">Transmembrane helix</keyword>
<comment type="caution">
    <text evidence="4">The sequence shown here is derived from an EMBL/GenBank/DDBJ whole genome shotgun (WGS) entry which is preliminary data.</text>
</comment>
<gene>
    <name evidence="4" type="ORF">KOF26_01515</name>
</gene>
<evidence type="ECO:0000256" key="2">
    <source>
        <dbReference type="SAM" id="Phobius"/>
    </source>
</evidence>
<feature type="transmembrane region" description="Helical" evidence="2">
    <location>
        <begin position="271"/>
        <end position="289"/>
    </location>
</feature>
<dbReference type="GO" id="GO:0016746">
    <property type="term" value="F:acyltransferase activity"/>
    <property type="evidence" value="ECO:0007669"/>
    <property type="project" value="UniProtKB-KW"/>
</dbReference>
<evidence type="ECO:0000259" key="3">
    <source>
        <dbReference type="Pfam" id="PF01757"/>
    </source>
</evidence>
<reference evidence="4 5" key="1">
    <citation type="submission" date="2021-06" db="EMBL/GenBank/DDBJ databases">
        <title>Sphingomonas sp. XMGL2, whole genome shotgun sequencing project.</title>
        <authorList>
            <person name="Zhao G."/>
            <person name="Shen L."/>
        </authorList>
    </citation>
    <scope>NUCLEOTIDE SEQUENCE [LARGE SCALE GENOMIC DNA]</scope>
    <source>
        <strain evidence="4 5">XMGL2</strain>
    </source>
</reference>
<dbReference type="InterPro" id="IPR002656">
    <property type="entry name" value="Acyl_transf_3_dom"/>
</dbReference>
<protein>
    <submittedName>
        <fullName evidence="4">Acyltransferase</fullName>
    </submittedName>
</protein>